<dbReference type="InterPro" id="IPR027410">
    <property type="entry name" value="TCP-1-like_intermed_sf"/>
</dbReference>
<dbReference type="FunFam" id="3.30.260.10:FF:000016">
    <property type="entry name" value="McKusick-Kaufman syndrome"/>
    <property type="match status" value="1"/>
</dbReference>
<dbReference type="PANTHER" id="PTHR46787">
    <property type="entry name" value="SYNDROMES PUTATIVE CHAPERONIN-RELATED"/>
    <property type="match status" value="1"/>
</dbReference>
<dbReference type="GO" id="GO:0051082">
    <property type="term" value="F:unfolded protein binding"/>
    <property type="evidence" value="ECO:0007669"/>
    <property type="project" value="InterPro"/>
</dbReference>
<evidence type="ECO:0000256" key="7">
    <source>
        <dbReference type="ARBA" id="ARBA00022840"/>
    </source>
</evidence>
<name>A0A8J6AEB4_GALPY</name>
<dbReference type="GO" id="GO:0005832">
    <property type="term" value="C:chaperonin-containing T-complex"/>
    <property type="evidence" value="ECO:0007669"/>
    <property type="project" value="UniProtKB-ARBA"/>
</dbReference>
<evidence type="ECO:0000256" key="9">
    <source>
        <dbReference type="ARBA" id="ARBA00023212"/>
    </source>
</evidence>
<dbReference type="GO" id="GO:0048513">
    <property type="term" value="P:animal organ development"/>
    <property type="evidence" value="ECO:0007669"/>
    <property type="project" value="UniProtKB-ARBA"/>
</dbReference>
<dbReference type="InterPro" id="IPR027409">
    <property type="entry name" value="GroEL-like_apical_dom_sf"/>
</dbReference>
<dbReference type="SUPFAM" id="SSF52029">
    <property type="entry name" value="GroEL apical domain-like"/>
    <property type="match status" value="1"/>
</dbReference>
<dbReference type="Proteomes" id="UP000700334">
    <property type="component" value="Unassembled WGS sequence"/>
</dbReference>
<evidence type="ECO:0000313" key="17">
    <source>
        <dbReference type="Proteomes" id="UP000700334"/>
    </source>
</evidence>
<comment type="function">
    <text evidence="11">Probable molecular chaperone that assists the folding of proteins upon ATP hydrolysis. Plays a role in the assembly of BBSome, a complex involved in ciliogenesis regulating transports vesicles to the cilia. May play a role in protein processing in limb, cardiac and reproductive system development. May play a role in cytokinesis.</text>
</comment>
<dbReference type="Gene3D" id="3.50.7.10">
    <property type="entry name" value="GroEL"/>
    <property type="match status" value="1"/>
</dbReference>
<dbReference type="SUPFAM" id="SSF48592">
    <property type="entry name" value="GroEL equatorial domain-like"/>
    <property type="match status" value="1"/>
</dbReference>
<dbReference type="GO" id="GO:0051131">
    <property type="term" value="P:chaperone-mediated protein complex assembly"/>
    <property type="evidence" value="ECO:0007669"/>
    <property type="project" value="TreeGrafter"/>
</dbReference>
<proteinExistence type="inferred from homology"/>
<dbReference type="InterPro" id="IPR027413">
    <property type="entry name" value="GROEL-like_equatorial_sf"/>
</dbReference>
<keyword evidence="7" id="KW-0067">ATP-binding</keyword>
<keyword evidence="9" id="KW-0206">Cytoskeleton</keyword>
<keyword evidence="5" id="KW-0963">Cytoplasm</keyword>
<dbReference type="GO" id="GO:0005524">
    <property type="term" value="F:ATP binding"/>
    <property type="evidence" value="ECO:0007669"/>
    <property type="project" value="UniProtKB-KW"/>
</dbReference>
<accession>A0A8J6AEB4</accession>
<dbReference type="GO" id="GO:0003006">
    <property type="term" value="P:developmental process involved in reproduction"/>
    <property type="evidence" value="ECO:0007669"/>
    <property type="project" value="UniProtKB-ARBA"/>
</dbReference>
<dbReference type="PANTHER" id="PTHR46787:SF1">
    <property type="entry name" value="MOLECULAR CHAPERONE MKKS"/>
    <property type="match status" value="1"/>
</dbReference>
<evidence type="ECO:0000256" key="5">
    <source>
        <dbReference type="ARBA" id="ARBA00022490"/>
    </source>
</evidence>
<evidence type="ECO:0000256" key="6">
    <source>
        <dbReference type="ARBA" id="ARBA00022741"/>
    </source>
</evidence>
<dbReference type="GO" id="GO:0048731">
    <property type="term" value="P:system development"/>
    <property type="evidence" value="ECO:0007669"/>
    <property type="project" value="UniProtKB-ARBA"/>
</dbReference>
<gene>
    <name evidence="16" type="ORF">J0S82_020492</name>
</gene>
<keyword evidence="15" id="KW-0812">Transmembrane</keyword>
<dbReference type="FunFam" id="3.50.7.10:FF:000011">
    <property type="entry name" value="McKusick-Kaufman/Bardet-Biedl syndromes putative chaperonin"/>
    <property type="match status" value="1"/>
</dbReference>
<evidence type="ECO:0000256" key="4">
    <source>
        <dbReference type="ARBA" id="ARBA00008020"/>
    </source>
</evidence>
<evidence type="ECO:0000256" key="1">
    <source>
        <dbReference type="ARBA" id="ARBA00004123"/>
    </source>
</evidence>
<evidence type="ECO:0000256" key="2">
    <source>
        <dbReference type="ARBA" id="ARBA00004300"/>
    </source>
</evidence>
<keyword evidence="6" id="KW-0547">Nucleotide-binding</keyword>
<feature type="non-terminal residue" evidence="16">
    <location>
        <position position="630"/>
    </location>
</feature>
<dbReference type="EMBL" id="JAGFMF010011643">
    <property type="protein sequence ID" value="KAG8517831.1"/>
    <property type="molecule type" value="Genomic_DNA"/>
</dbReference>
<dbReference type="GO" id="GO:0006457">
    <property type="term" value="P:protein folding"/>
    <property type="evidence" value="ECO:0007669"/>
    <property type="project" value="InterPro"/>
</dbReference>
<dbReference type="Gene3D" id="3.30.260.10">
    <property type="entry name" value="TCP-1-like chaperonin intermediate domain"/>
    <property type="match status" value="1"/>
</dbReference>
<sequence>KEAAFNLSLILKEEMKNTSWIRKNWLLVAGVSFIGVHLGTYFLQWSAKQSVKSQSVIKRKNMSHLEAKKPSLCESEPLASERFRTTLSVFKGIVSSCYGPTGRLKQLHNGIGGSVCTTSQSSALLANLSVTHPILKILTTSLQNHVSCFSDCGLFTAILCCNLIENAQRIGLTPTTVIKLNKHLLSLCTSYLSSEVCCCRISVDFSSTHLLLCLVRSILTSKPACMLIKKEIDHVSALILKAFLLTIPENAKDHIILGKSIIIPLKGQRVIDSTVLPGILIEVPDIQVMKILPVKKSDSLKVALFCSSLSGDLSDTGEGTVLVTYGVSLENAVLEQLLNLGRQLVNDGVDLVLCQKVIHPSLKQFLSVHHIIAIDRVGVALMEPLSKATGTQPIGSLDSISPNSYGSVKDLRSTKFGSKHFFHLLPNEATVCSLLLCNRNDTTWDELKRTCQTALHVLQLTIKEPYILLGGGCTETHLAAYIRYKICNEPENILKDNGCTQVELQLIAEAFCSALESLARSLEHDGGDILTDLKYGHFWSVQANSPSVNWQDLLSRCGCGLYNSQEELSWSFLRSTHQAFMPQTCLPHEAVSSDNNLTLDCFTSKISGLQVAVETANLILDLSYVIEDNN</sequence>
<dbReference type="OrthoDB" id="528704at2759"/>
<comment type="subcellular location">
    <subcellularLocation>
        <location evidence="2">Cytoplasm</location>
        <location evidence="2">Cytoskeleton</location>
        <location evidence="2">Microtubule organizing center</location>
        <location evidence="2">Centrosome</location>
    </subcellularLocation>
    <subcellularLocation>
        <location evidence="3">Cytoplasm</location>
        <location evidence="3">Cytosol</location>
    </subcellularLocation>
    <subcellularLocation>
        <location evidence="1">Nucleus</location>
    </subcellularLocation>
</comment>
<evidence type="ECO:0000256" key="14">
    <source>
        <dbReference type="ARBA" id="ARBA00081955"/>
    </source>
</evidence>
<dbReference type="InterPro" id="IPR002423">
    <property type="entry name" value="Cpn60/GroEL/TCP-1"/>
</dbReference>
<dbReference type="Gene3D" id="1.10.560.10">
    <property type="entry name" value="GroEL-like equatorial domain"/>
    <property type="match status" value="1"/>
</dbReference>
<evidence type="ECO:0000256" key="12">
    <source>
        <dbReference type="ARBA" id="ARBA00064363"/>
    </source>
</evidence>
<evidence type="ECO:0000256" key="8">
    <source>
        <dbReference type="ARBA" id="ARBA00023186"/>
    </source>
</evidence>
<evidence type="ECO:0000256" key="11">
    <source>
        <dbReference type="ARBA" id="ARBA00059081"/>
    </source>
</evidence>
<evidence type="ECO:0000256" key="15">
    <source>
        <dbReference type="SAM" id="Phobius"/>
    </source>
</evidence>
<keyword evidence="10" id="KW-0539">Nucleus</keyword>
<reference evidence="16" key="1">
    <citation type="journal article" date="2021" name="Evol. Appl.">
        <title>The genome of the Pyrenean desman and the effects of bottlenecks and inbreeding on the genomic landscape of an endangered species.</title>
        <authorList>
            <person name="Escoda L."/>
            <person name="Castresana J."/>
        </authorList>
    </citation>
    <scope>NUCLEOTIDE SEQUENCE</scope>
    <source>
        <strain evidence="16">IBE-C5619</strain>
    </source>
</reference>
<protein>
    <recommendedName>
        <fullName evidence="13">Molecular chaperone MKKS</fullName>
    </recommendedName>
    <alternativeName>
        <fullName evidence="14">McKusick-Kaufman/Bardet-Biedl syndromes putative chaperonin</fullName>
    </alternativeName>
</protein>
<dbReference type="AlphaFoldDB" id="A0A8J6AEB4"/>
<evidence type="ECO:0000256" key="3">
    <source>
        <dbReference type="ARBA" id="ARBA00004514"/>
    </source>
</evidence>
<keyword evidence="8" id="KW-0143">Chaperone</keyword>
<dbReference type="GO" id="GO:1902636">
    <property type="term" value="C:kinociliary basal body"/>
    <property type="evidence" value="ECO:0007669"/>
    <property type="project" value="TreeGrafter"/>
</dbReference>
<evidence type="ECO:0000313" key="16">
    <source>
        <dbReference type="EMBL" id="KAG8517831.1"/>
    </source>
</evidence>
<evidence type="ECO:0000256" key="13">
    <source>
        <dbReference type="ARBA" id="ARBA00070698"/>
    </source>
</evidence>
<keyword evidence="17" id="KW-1185">Reference proteome</keyword>
<comment type="caution">
    <text evidence="16">The sequence shown here is derived from an EMBL/GenBank/DDBJ whole genome shotgun (WGS) entry which is preliminary data.</text>
</comment>
<comment type="similarity">
    <text evidence="4">Belongs to the TCP-1 chaperonin family.</text>
</comment>
<evidence type="ECO:0000256" key="10">
    <source>
        <dbReference type="ARBA" id="ARBA00023242"/>
    </source>
</evidence>
<keyword evidence="15" id="KW-0472">Membrane</keyword>
<dbReference type="GO" id="GO:0060271">
    <property type="term" value="P:cilium assembly"/>
    <property type="evidence" value="ECO:0007669"/>
    <property type="project" value="InterPro"/>
</dbReference>
<feature type="transmembrane region" description="Helical" evidence="15">
    <location>
        <begin position="25"/>
        <end position="45"/>
    </location>
</feature>
<keyword evidence="15" id="KW-1133">Transmembrane helix</keyword>
<organism evidence="16 17">
    <name type="scientific">Galemys pyrenaicus</name>
    <name type="common">Iberian desman</name>
    <name type="synonym">Pyrenean desman</name>
    <dbReference type="NCBI Taxonomy" id="202257"/>
    <lineage>
        <taxon>Eukaryota</taxon>
        <taxon>Metazoa</taxon>
        <taxon>Chordata</taxon>
        <taxon>Craniata</taxon>
        <taxon>Vertebrata</taxon>
        <taxon>Euteleostomi</taxon>
        <taxon>Mammalia</taxon>
        <taxon>Eutheria</taxon>
        <taxon>Laurasiatheria</taxon>
        <taxon>Eulipotyphla</taxon>
        <taxon>Talpidae</taxon>
        <taxon>Galemys</taxon>
    </lineage>
</organism>
<dbReference type="InterPro" id="IPR028790">
    <property type="entry name" value="MKKS"/>
</dbReference>
<comment type="subunit">
    <text evidence="12">Component of a complex composed at least of MKKS, BBS10, BBS12, TCP1, CCT2, CCT3, CCT4, CCT5 and CCT8. Interacts with STUB1. Interacts with BBS2 (via coiled coil domain). Interacts with CCDC28B. Interacts with BBS12. Interacts with SMARCC1, a component of the SWI/SNF complexes; the interaction takes place predominantly in the cytoplasm and may modulate SMARCC1 location. Interacts with DLEC1.</text>
</comment>
<dbReference type="Pfam" id="PF00118">
    <property type="entry name" value="Cpn60_TCP1"/>
    <property type="match status" value="1"/>
</dbReference>
<dbReference type="GO" id="GO:0005813">
    <property type="term" value="C:centrosome"/>
    <property type="evidence" value="ECO:0007669"/>
    <property type="project" value="UniProtKB-SubCell"/>
</dbReference>
<dbReference type="SUPFAM" id="SSF54849">
    <property type="entry name" value="GroEL-intermediate domain like"/>
    <property type="match status" value="1"/>
</dbReference>
<dbReference type="GO" id="GO:0005634">
    <property type="term" value="C:nucleus"/>
    <property type="evidence" value="ECO:0007669"/>
    <property type="project" value="UniProtKB-SubCell"/>
</dbReference>